<dbReference type="RefSeq" id="WP_284219074.1">
    <property type="nucleotide sequence ID" value="NZ_BSOT01000011.1"/>
</dbReference>
<comment type="similarity">
    <text evidence="1">Belongs to the acetyltransferase family.</text>
</comment>
<reference evidence="5" key="1">
    <citation type="journal article" date="2014" name="Int. J. Syst. Evol. Microbiol.">
        <title>Complete genome sequence of Corynebacterium casei LMG S-19264T (=DSM 44701T), isolated from a smear-ripened cheese.</title>
        <authorList>
            <consortium name="US DOE Joint Genome Institute (JGI-PGF)"/>
            <person name="Walter F."/>
            <person name="Albersmeier A."/>
            <person name="Kalinowski J."/>
            <person name="Ruckert C."/>
        </authorList>
    </citation>
    <scope>NUCLEOTIDE SEQUENCE</scope>
    <source>
        <strain evidence="5">NBRC 110023</strain>
    </source>
</reference>
<evidence type="ECO:0000313" key="6">
    <source>
        <dbReference type="Proteomes" id="UP001156601"/>
    </source>
</evidence>
<dbReference type="Proteomes" id="UP001156601">
    <property type="component" value="Unassembled WGS sequence"/>
</dbReference>
<evidence type="ECO:0000259" key="4">
    <source>
        <dbReference type="PROSITE" id="PS51186"/>
    </source>
</evidence>
<organism evidence="5 6">
    <name type="scientific">Agaribacter marinus</name>
    <dbReference type="NCBI Taxonomy" id="1431249"/>
    <lineage>
        <taxon>Bacteria</taxon>
        <taxon>Pseudomonadati</taxon>
        <taxon>Pseudomonadota</taxon>
        <taxon>Gammaproteobacteria</taxon>
        <taxon>Alteromonadales</taxon>
        <taxon>Alteromonadaceae</taxon>
        <taxon>Agaribacter</taxon>
    </lineage>
</organism>
<dbReference type="Pfam" id="PF00583">
    <property type="entry name" value="Acetyltransf_1"/>
    <property type="match status" value="1"/>
</dbReference>
<dbReference type="Gene3D" id="3.40.630.30">
    <property type="match status" value="1"/>
</dbReference>
<name>A0AA37T0A2_9ALTE</name>
<accession>A0AA37T0A2</accession>
<evidence type="ECO:0000256" key="3">
    <source>
        <dbReference type="ARBA" id="ARBA00023315"/>
    </source>
</evidence>
<sequence>MKVRTAIEKDIPDILALIRGKAEFDGCLEQLRSGEEDIKNAFFIENPKAKALVVETNGKVIGIATYYEIYSTFIAKPGIWLDDLFVYAGSRQSGAGKALIKALCWIAKEQGCGRIDWIVARDNSSGRQFYESIGAHIFEEVRHSRLDENAINQLLRA</sequence>
<dbReference type="InterPro" id="IPR016181">
    <property type="entry name" value="Acyl_CoA_acyltransferase"/>
</dbReference>
<dbReference type="AlphaFoldDB" id="A0AA37T0A2"/>
<dbReference type="PROSITE" id="PS51186">
    <property type="entry name" value="GNAT"/>
    <property type="match status" value="1"/>
</dbReference>
<dbReference type="FunFam" id="3.40.630.30:FF:000064">
    <property type="entry name" value="GNAT family acetyltransferase"/>
    <property type="match status" value="1"/>
</dbReference>
<dbReference type="CDD" id="cd04301">
    <property type="entry name" value="NAT_SF"/>
    <property type="match status" value="1"/>
</dbReference>
<evidence type="ECO:0000256" key="2">
    <source>
        <dbReference type="ARBA" id="ARBA00022679"/>
    </source>
</evidence>
<evidence type="ECO:0000256" key="1">
    <source>
        <dbReference type="ARBA" id="ARBA00008694"/>
    </source>
</evidence>
<dbReference type="PANTHER" id="PTHR10545">
    <property type="entry name" value="DIAMINE N-ACETYLTRANSFERASE"/>
    <property type="match status" value="1"/>
</dbReference>
<dbReference type="InterPro" id="IPR000182">
    <property type="entry name" value="GNAT_dom"/>
</dbReference>
<keyword evidence="2" id="KW-0808">Transferase</keyword>
<dbReference type="PANTHER" id="PTHR10545:SF29">
    <property type="entry name" value="GH14572P-RELATED"/>
    <property type="match status" value="1"/>
</dbReference>
<protein>
    <submittedName>
        <fullName evidence="5">GCN5 family N-acetyltransferase</fullName>
    </submittedName>
</protein>
<keyword evidence="3" id="KW-0012">Acyltransferase</keyword>
<evidence type="ECO:0000313" key="5">
    <source>
        <dbReference type="EMBL" id="GLR72666.1"/>
    </source>
</evidence>
<dbReference type="InterPro" id="IPR051016">
    <property type="entry name" value="Diverse_Substrate_AcTransf"/>
</dbReference>
<feature type="domain" description="N-acetyltransferase" evidence="4">
    <location>
        <begin position="1"/>
        <end position="156"/>
    </location>
</feature>
<keyword evidence="6" id="KW-1185">Reference proteome</keyword>
<dbReference type="GO" id="GO:0008080">
    <property type="term" value="F:N-acetyltransferase activity"/>
    <property type="evidence" value="ECO:0007669"/>
    <property type="project" value="TreeGrafter"/>
</dbReference>
<proteinExistence type="inferred from homology"/>
<gene>
    <name evidence="5" type="ORF">GCM10007852_35740</name>
</gene>
<reference evidence="5" key="2">
    <citation type="submission" date="2023-01" db="EMBL/GenBank/DDBJ databases">
        <title>Draft genome sequence of Agaribacter marinus strain NBRC 110023.</title>
        <authorList>
            <person name="Sun Q."/>
            <person name="Mori K."/>
        </authorList>
    </citation>
    <scope>NUCLEOTIDE SEQUENCE</scope>
    <source>
        <strain evidence="5">NBRC 110023</strain>
    </source>
</reference>
<dbReference type="EMBL" id="BSOT01000011">
    <property type="protein sequence ID" value="GLR72666.1"/>
    <property type="molecule type" value="Genomic_DNA"/>
</dbReference>
<dbReference type="SUPFAM" id="SSF55729">
    <property type="entry name" value="Acyl-CoA N-acyltransferases (Nat)"/>
    <property type="match status" value="1"/>
</dbReference>
<comment type="caution">
    <text evidence="5">The sequence shown here is derived from an EMBL/GenBank/DDBJ whole genome shotgun (WGS) entry which is preliminary data.</text>
</comment>